<reference evidence="2" key="1">
    <citation type="journal article" date="2020" name="Genome Biol.">
        <title>Gamete binning: chromosome-level and haplotype-resolved genome assembly enabled by high-throughput single-cell sequencing of gamete genomes.</title>
        <authorList>
            <person name="Campoy J.A."/>
            <person name="Sun H."/>
            <person name="Goel M."/>
            <person name="Jiao W.-B."/>
            <person name="Folz-Donahue K."/>
            <person name="Wang N."/>
            <person name="Rubio M."/>
            <person name="Liu C."/>
            <person name="Kukat C."/>
            <person name="Ruiz D."/>
            <person name="Huettel B."/>
            <person name="Schneeberger K."/>
        </authorList>
    </citation>
    <scope>NUCLEOTIDE SEQUENCE [LARGE SCALE GENOMIC DNA]</scope>
    <source>
        <strain evidence="2">cv. Rojo Pasion</strain>
    </source>
</reference>
<keyword evidence="2" id="KW-1185">Reference proteome</keyword>
<gene>
    <name evidence="1" type="ORF">ORAREDHAP_LOCUS21479</name>
</gene>
<dbReference type="Proteomes" id="UP000507245">
    <property type="component" value="Unassembled WGS sequence"/>
</dbReference>
<name>A0A6J5X027_PRUAR</name>
<evidence type="ECO:0000313" key="2">
    <source>
        <dbReference type="Proteomes" id="UP000507245"/>
    </source>
</evidence>
<dbReference type="EMBL" id="CAEKKB010000003">
    <property type="protein sequence ID" value="CAB4304128.1"/>
    <property type="molecule type" value="Genomic_DNA"/>
</dbReference>
<accession>A0A6J5X027</accession>
<evidence type="ECO:0000313" key="1">
    <source>
        <dbReference type="EMBL" id="CAB4304128.1"/>
    </source>
</evidence>
<proteinExistence type="predicted"/>
<organism evidence="1 2">
    <name type="scientific">Prunus armeniaca</name>
    <name type="common">Apricot</name>
    <name type="synonym">Armeniaca vulgaris</name>
    <dbReference type="NCBI Taxonomy" id="36596"/>
    <lineage>
        <taxon>Eukaryota</taxon>
        <taxon>Viridiplantae</taxon>
        <taxon>Streptophyta</taxon>
        <taxon>Embryophyta</taxon>
        <taxon>Tracheophyta</taxon>
        <taxon>Spermatophyta</taxon>
        <taxon>Magnoliopsida</taxon>
        <taxon>eudicotyledons</taxon>
        <taxon>Gunneridae</taxon>
        <taxon>Pentapetalae</taxon>
        <taxon>rosids</taxon>
        <taxon>fabids</taxon>
        <taxon>Rosales</taxon>
        <taxon>Rosaceae</taxon>
        <taxon>Amygdaloideae</taxon>
        <taxon>Amygdaleae</taxon>
        <taxon>Prunus</taxon>
    </lineage>
</organism>
<protein>
    <submittedName>
        <fullName evidence="1">Uncharacterized protein</fullName>
    </submittedName>
</protein>
<dbReference type="AlphaFoldDB" id="A0A6J5X027"/>
<sequence>MVRKKVGKLAKLEKFRNGSSNPFLDSALRDWSSSEYSISYDLDIGGFGCVWSLRKLKGKNNMPSLFDWYFKR</sequence>